<feature type="region of interest" description="Disordered" evidence="1">
    <location>
        <begin position="37"/>
        <end position="179"/>
    </location>
</feature>
<sequence length="342" mass="38828">MNPVNKIHIVDLLGPGETLEMYRDDYDDLATTSVTTTNFNDITDEPPKTPIMSPSYCSNVGEDNNNDNKGGSDKDDSDKDGNNKNQIFSTPPPRNQPLPVSFFETPNTSPITEQRNPPNTINTPSPKLIHPFSNYFPNKTPPPPPPLVSPPPRSSIMDPKIDPSTLRTPEMRKVSTSKSPQWYYSSVSSRHFHSSFEPTPISGYDNFSYSPVSPTPSWSDFEQKYQKKIPDDEKIKIDEINHFPSSPLLLIPSPSPLSKSNSTQSIKRLFNGKSLNENILTDQKDYFDLESFPFVESNTKSLSKEKHRRRHRQHHLLLSKQLQQEANEFNNGYDGDIEYIDE</sequence>
<gene>
    <name evidence="2" type="ORF">AGERDE_LOCUS3047</name>
</gene>
<dbReference type="EMBL" id="CAJVPL010000275">
    <property type="protein sequence ID" value="CAG8477279.1"/>
    <property type="molecule type" value="Genomic_DNA"/>
</dbReference>
<feature type="compositionally biased region" description="Polar residues" evidence="1">
    <location>
        <begin position="104"/>
        <end position="125"/>
    </location>
</feature>
<evidence type="ECO:0000313" key="3">
    <source>
        <dbReference type="Proteomes" id="UP000789831"/>
    </source>
</evidence>
<dbReference type="AlphaFoldDB" id="A0A9N8Z595"/>
<dbReference type="Proteomes" id="UP000789831">
    <property type="component" value="Unassembled WGS sequence"/>
</dbReference>
<keyword evidence="3" id="KW-1185">Reference proteome</keyword>
<organism evidence="2 3">
    <name type="scientific">Ambispora gerdemannii</name>
    <dbReference type="NCBI Taxonomy" id="144530"/>
    <lineage>
        <taxon>Eukaryota</taxon>
        <taxon>Fungi</taxon>
        <taxon>Fungi incertae sedis</taxon>
        <taxon>Mucoromycota</taxon>
        <taxon>Glomeromycotina</taxon>
        <taxon>Glomeromycetes</taxon>
        <taxon>Archaeosporales</taxon>
        <taxon>Ambisporaceae</taxon>
        <taxon>Ambispora</taxon>
    </lineage>
</organism>
<dbReference type="OrthoDB" id="10595945at2759"/>
<protein>
    <submittedName>
        <fullName evidence="2">199_t:CDS:1</fullName>
    </submittedName>
</protein>
<feature type="compositionally biased region" description="Basic and acidic residues" evidence="1">
    <location>
        <begin position="70"/>
        <end position="82"/>
    </location>
</feature>
<comment type="caution">
    <text evidence="2">The sequence shown here is derived from an EMBL/GenBank/DDBJ whole genome shotgun (WGS) entry which is preliminary data.</text>
</comment>
<reference evidence="2" key="1">
    <citation type="submission" date="2021-06" db="EMBL/GenBank/DDBJ databases">
        <authorList>
            <person name="Kallberg Y."/>
            <person name="Tangrot J."/>
            <person name="Rosling A."/>
        </authorList>
    </citation>
    <scope>NUCLEOTIDE SEQUENCE</scope>
    <source>
        <strain evidence="2">MT106</strain>
    </source>
</reference>
<proteinExistence type="predicted"/>
<accession>A0A9N8Z595</accession>
<evidence type="ECO:0000256" key="1">
    <source>
        <dbReference type="SAM" id="MobiDB-lite"/>
    </source>
</evidence>
<name>A0A9N8Z595_9GLOM</name>
<evidence type="ECO:0000313" key="2">
    <source>
        <dbReference type="EMBL" id="CAG8477279.1"/>
    </source>
</evidence>
<feature type="compositionally biased region" description="Pro residues" evidence="1">
    <location>
        <begin position="139"/>
        <end position="153"/>
    </location>
</feature>